<feature type="transmembrane region" description="Helical" evidence="10">
    <location>
        <begin position="20"/>
        <end position="41"/>
    </location>
</feature>
<feature type="transmembrane region" description="Helical" evidence="10">
    <location>
        <begin position="397"/>
        <end position="418"/>
    </location>
</feature>
<dbReference type="InterPro" id="IPR002528">
    <property type="entry name" value="MATE_fam"/>
</dbReference>
<evidence type="ECO:0000313" key="12">
    <source>
        <dbReference type="Proteomes" id="UP000233618"/>
    </source>
</evidence>
<comment type="subcellular location">
    <subcellularLocation>
        <location evidence="1">Cell membrane</location>
        <topology evidence="1">Multi-pass membrane protein</topology>
    </subcellularLocation>
</comment>
<feature type="transmembrane region" description="Helical" evidence="10">
    <location>
        <begin position="323"/>
        <end position="344"/>
    </location>
</feature>
<sequence length="457" mass="50647">MNRISKAFSLQAYLPHYGPIVKLGLPVVLAQLGQITVGLVDNMMIGHLGTHELAASSFANTIFWLVIIFGTGFSYSITPLVGEARGDFKKLKIGSWFKNGMLAMILMGILLTVVILLLSLLMGRMGQPSEIITDAKSYLWILAASILPMMIFMGYKQFGEGLANTKVAMNIMLLANLVNVAANYILINGKCGFPAMGLNGAGYGTLIARGFMAIAFFRVFRTRRFFMPYREMIRKSVYCLKDFWRIWQLGLPIGSQLVMEASAFMLSTIMMGWISVEGLAAHQIVLSLSTVSFMIYQGIAASTTIRISSLLGEKRIREMKNSGWAAVHLVLGIVVFMCILFVSLRHILPTWFTQEPAVIQLTAQFLIVMVIYQFFDALQIVFGSILRGMSDVNIPTLLTFVAYFLVSLPTGYLCAFVFGMNEVGIWWGLPAGLGAASFLFMLRFRSLSNKLLQAGKK</sequence>
<evidence type="ECO:0000256" key="5">
    <source>
        <dbReference type="ARBA" id="ARBA00022692"/>
    </source>
</evidence>
<dbReference type="PIRSF" id="PIRSF006603">
    <property type="entry name" value="DinF"/>
    <property type="match status" value="1"/>
</dbReference>
<feature type="transmembrane region" description="Helical" evidence="10">
    <location>
        <begin position="167"/>
        <end position="186"/>
    </location>
</feature>
<gene>
    <name evidence="11" type="ORF">BZG01_16925</name>
</gene>
<organism evidence="11 12">
    <name type="scientific">Labilibaculum manganireducens</name>
    <dbReference type="NCBI Taxonomy" id="1940525"/>
    <lineage>
        <taxon>Bacteria</taxon>
        <taxon>Pseudomonadati</taxon>
        <taxon>Bacteroidota</taxon>
        <taxon>Bacteroidia</taxon>
        <taxon>Marinilabiliales</taxon>
        <taxon>Marinifilaceae</taxon>
        <taxon>Labilibaculum</taxon>
    </lineage>
</organism>
<dbReference type="GO" id="GO:0015297">
    <property type="term" value="F:antiporter activity"/>
    <property type="evidence" value="ECO:0007669"/>
    <property type="project" value="UniProtKB-KW"/>
</dbReference>
<evidence type="ECO:0000256" key="7">
    <source>
        <dbReference type="ARBA" id="ARBA00023065"/>
    </source>
</evidence>
<evidence type="ECO:0000256" key="2">
    <source>
        <dbReference type="ARBA" id="ARBA00022448"/>
    </source>
</evidence>
<dbReference type="GO" id="GO:0042910">
    <property type="term" value="F:xenobiotic transmembrane transporter activity"/>
    <property type="evidence" value="ECO:0007669"/>
    <property type="project" value="InterPro"/>
</dbReference>
<evidence type="ECO:0000256" key="8">
    <source>
        <dbReference type="ARBA" id="ARBA00023136"/>
    </source>
</evidence>
<keyword evidence="5 10" id="KW-0812">Transmembrane</keyword>
<dbReference type="InterPro" id="IPR048279">
    <property type="entry name" value="MdtK-like"/>
</dbReference>
<evidence type="ECO:0000256" key="9">
    <source>
        <dbReference type="ARBA" id="ARBA00031636"/>
    </source>
</evidence>
<evidence type="ECO:0000256" key="10">
    <source>
        <dbReference type="SAM" id="Phobius"/>
    </source>
</evidence>
<keyword evidence="2" id="KW-0813">Transport</keyword>
<comment type="caution">
    <text evidence="11">The sequence shown here is derived from an EMBL/GenBank/DDBJ whole genome shotgun (WGS) entry which is preliminary data.</text>
</comment>
<feature type="transmembrane region" description="Helical" evidence="10">
    <location>
        <begin position="61"/>
        <end position="81"/>
    </location>
</feature>
<accession>A0A2N3HXA2</accession>
<dbReference type="PANTHER" id="PTHR43298:SF2">
    <property type="entry name" value="FMN_FAD EXPORTER YEEO-RELATED"/>
    <property type="match status" value="1"/>
</dbReference>
<dbReference type="CDD" id="cd13131">
    <property type="entry name" value="MATE_NorM_like"/>
    <property type="match status" value="1"/>
</dbReference>
<dbReference type="Proteomes" id="UP000233618">
    <property type="component" value="Unassembled WGS sequence"/>
</dbReference>
<keyword evidence="3" id="KW-0050">Antiport</keyword>
<name>A0A2N3HXA2_9BACT</name>
<dbReference type="NCBIfam" id="TIGR00797">
    <property type="entry name" value="matE"/>
    <property type="match status" value="1"/>
</dbReference>
<dbReference type="PANTHER" id="PTHR43298">
    <property type="entry name" value="MULTIDRUG RESISTANCE PROTEIN NORM-RELATED"/>
    <property type="match status" value="1"/>
</dbReference>
<feature type="transmembrane region" description="Helical" evidence="10">
    <location>
        <begin position="257"/>
        <end position="274"/>
    </location>
</feature>
<dbReference type="InterPro" id="IPR050222">
    <property type="entry name" value="MATE_MdtK"/>
</dbReference>
<reference evidence="11 12" key="1">
    <citation type="journal article" date="2017" name="Front. Microbiol.">
        <title>Labilibaculum manganireducens gen. nov., sp. nov. and Labilibaculum filiforme sp. nov., Novel Bacteroidetes Isolated from Subsurface Sediments of the Baltic Sea.</title>
        <authorList>
            <person name="Vandieken V."/>
            <person name="Marshall I.P."/>
            <person name="Niemann H."/>
            <person name="Engelen B."/>
            <person name="Cypionka H."/>
        </authorList>
    </citation>
    <scope>NUCLEOTIDE SEQUENCE [LARGE SCALE GENOMIC DNA]</scope>
    <source>
        <strain evidence="11 12">59.10-2M</strain>
    </source>
</reference>
<dbReference type="RefSeq" id="WP_101311040.1">
    <property type="nucleotide sequence ID" value="NZ_MVDE01000033.1"/>
</dbReference>
<feature type="transmembrane region" description="Helical" evidence="10">
    <location>
        <begin position="280"/>
        <end position="302"/>
    </location>
</feature>
<evidence type="ECO:0000313" key="11">
    <source>
        <dbReference type="EMBL" id="PKQ62663.1"/>
    </source>
</evidence>
<evidence type="ECO:0000256" key="4">
    <source>
        <dbReference type="ARBA" id="ARBA00022475"/>
    </source>
</evidence>
<keyword evidence="4" id="KW-1003">Cell membrane</keyword>
<dbReference type="EMBL" id="MVDE01000033">
    <property type="protein sequence ID" value="PKQ62663.1"/>
    <property type="molecule type" value="Genomic_DNA"/>
</dbReference>
<dbReference type="AlphaFoldDB" id="A0A2N3HXA2"/>
<dbReference type="GO" id="GO:0006811">
    <property type="term" value="P:monoatomic ion transport"/>
    <property type="evidence" value="ECO:0007669"/>
    <property type="project" value="UniProtKB-KW"/>
</dbReference>
<dbReference type="Pfam" id="PF01554">
    <property type="entry name" value="MatE"/>
    <property type="match status" value="2"/>
</dbReference>
<feature type="transmembrane region" description="Helical" evidence="10">
    <location>
        <begin position="201"/>
        <end position="220"/>
    </location>
</feature>
<protein>
    <recommendedName>
        <fullName evidence="9">Multidrug-efflux transporter</fullName>
    </recommendedName>
</protein>
<evidence type="ECO:0000256" key="6">
    <source>
        <dbReference type="ARBA" id="ARBA00022989"/>
    </source>
</evidence>
<keyword evidence="12" id="KW-1185">Reference proteome</keyword>
<dbReference type="GO" id="GO:0005886">
    <property type="term" value="C:plasma membrane"/>
    <property type="evidence" value="ECO:0007669"/>
    <property type="project" value="UniProtKB-SubCell"/>
</dbReference>
<evidence type="ECO:0000256" key="3">
    <source>
        <dbReference type="ARBA" id="ARBA00022449"/>
    </source>
</evidence>
<keyword evidence="7" id="KW-0406">Ion transport</keyword>
<evidence type="ECO:0000256" key="1">
    <source>
        <dbReference type="ARBA" id="ARBA00004651"/>
    </source>
</evidence>
<feature type="transmembrane region" description="Helical" evidence="10">
    <location>
        <begin position="102"/>
        <end position="125"/>
    </location>
</feature>
<keyword evidence="6 10" id="KW-1133">Transmembrane helix</keyword>
<keyword evidence="8 10" id="KW-0472">Membrane</keyword>
<feature type="transmembrane region" description="Helical" evidence="10">
    <location>
        <begin position="137"/>
        <end position="155"/>
    </location>
</feature>
<feature type="transmembrane region" description="Helical" evidence="10">
    <location>
        <begin position="364"/>
        <end position="385"/>
    </location>
</feature>
<proteinExistence type="predicted"/>
<feature type="transmembrane region" description="Helical" evidence="10">
    <location>
        <begin position="424"/>
        <end position="442"/>
    </location>
</feature>